<dbReference type="AlphaFoldDB" id="A0AAQ4FME7"/>
<organism evidence="2 3">
    <name type="scientific">Amblyomma americanum</name>
    <name type="common">Lone star tick</name>
    <dbReference type="NCBI Taxonomy" id="6943"/>
    <lineage>
        <taxon>Eukaryota</taxon>
        <taxon>Metazoa</taxon>
        <taxon>Ecdysozoa</taxon>
        <taxon>Arthropoda</taxon>
        <taxon>Chelicerata</taxon>
        <taxon>Arachnida</taxon>
        <taxon>Acari</taxon>
        <taxon>Parasitiformes</taxon>
        <taxon>Ixodida</taxon>
        <taxon>Ixodoidea</taxon>
        <taxon>Ixodidae</taxon>
        <taxon>Amblyomminae</taxon>
        <taxon>Amblyomma</taxon>
    </lineage>
</organism>
<protein>
    <recommendedName>
        <fullName evidence="4">Tick metalloprotease</fullName>
    </recommendedName>
</protein>
<feature type="signal peptide" evidence="1">
    <location>
        <begin position="1"/>
        <end position="21"/>
    </location>
</feature>
<name>A0AAQ4FME7_AMBAM</name>
<evidence type="ECO:0000313" key="3">
    <source>
        <dbReference type="Proteomes" id="UP001321473"/>
    </source>
</evidence>
<proteinExistence type="predicted"/>
<dbReference type="EMBL" id="JARKHS020001607">
    <property type="protein sequence ID" value="KAK8787652.1"/>
    <property type="molecule type" value="Genomic_DNA"/>
</dbReference>
<accession>A0AAQ4FME7</accession>
<sequence>MRGRSEKAVLCLTACVTLFQCTPQGAPVTAVVFPRVLEQRSDGGELLVAIRDNQTLRLRKASVLRRELDVTTFEGDKEVVHYMNGARIERDLYHDPEAHAVLVLTRGERLRLFGIIGPTERIQPSPATELHTGRGVKHEILRIVARDLNVKDTSGTIAQGTGAGLSMALTDKQTRAKNNPEGRSGTSPYPINATCETRIAVDSTFFNAFKAEKEELVQYIAVLVAFVNLKLQTFQDNILRLQVVVTGIIIYSVSAVNASRCSPEDVKLTSGIFNCS</sequence>
<dbReference type="Proteomes" id="UP001321473">
    <property type="component" value="Unassembled WGS sequence"/>
</dbReference>
<dbReference type="Gene3D" id="3.40.390.10">
    <property type="entry name" value="Collagenase (Catalytic Domain)"/>
    <property type="match status" value="1"/>
</dbReference>
<dbReference type="InterPro" id="IPR024079">
    <property type="entry name" value="MetalloPept_cat_dom_sf"/>
</dbReference>
<evidence type="ECO:0008006" key="4">
    <source>
        <dbReference type="Google" id="ProtNLM"/>
    </source>
</evidence>
<reference evidence="2 3" key="1">
    <citation type="journal article" date="2023" name="Arcadia Sci">
        <title>De novo assembly of a long-read Amblyomma americanum tick genome.</title>
        <authorList>
            <person name="Chou S."/>
            <person name="Poskanzer K.E."/>
            <person name="Rollins M."/>
            <person name="Thuy-Boun P.S."/>
        </authorList>
    </citation>
    <scope>NUCLEOTIDE SEQUENCE [LARGE SCALE GENOMIC DNA]</scope>
    <source>
        <strain evidence="2">F_SG_1</strain>
        <tissue evidence="2">Salivary glands</tissue>
    </source>
</reference>
<keyword evidence="3" id="KW-1185">Reference proteome</keyword>
<gene>
    <name evidence="2" type="ORF">V5799_022570</name>
</gene>
<comment type="caution">
    <text evidence="2">The sequence shown here is derived from an EMBL/GenBank/DDBJ whole genome shotgun (WGS) entry which is preliminary data.</text>
</comment>
<keyword evidence="1" id="KW-0732">Signal</keyword>
<dbReference type="GO" id="GO:0008237">
    <property type="term" value="F:metallopeptidase activity"/>
    <property type="evidence" value="ECO:0007669"/>
    <property type="project" value="InterPro"/>
</dbReference>
<evidence type="ECO:0000313" key="2">
    <source>
        <dbReference type="EMBL" id="KAK8787652.1"/>
    </source>
</evidence>
<evidence type="ECO:0000256" key="1">
    <source>
        <dbReference type="SAM" id="SignalP"/>
    </source>
</evidence>
<feature type="chain" id="PRO_5042956072" description="Tick metalloprotease" evidence="1">
    <location>
        <begin position="22"/>
        <end position="276"/>
    </location>
</feature>